<keyword evidence="1" id="KW-0413">Isomerase</keyword>
<reference evidence="3" key="1">
    <citation type="journal article" date="2014" name="Front. Microbiol.">
        <title>High frequency of phylogenetically diverse reductive dehalogenase-homologous genes in deep subseafloor sedimentary metagenomes.</title>
        <authorList>
            <person name="Kawai M."/>
            <person name="Futagami T."/>
            <person name="Toyoda A."/>
            <person name="Takaki Y."/>
            <person name="Nishi S."/>
            <person name="Hori S."/>
            <person name="Arai W."/>
            <person name="Tsubouchi T."/>
            <person name="Morono Y."/>
            <person name="Uchiyama I."/>
            <person name="Ito T."/>
            <person name="Fujiyama A."/>
            <person name="Inagaki F."/>
            <person name="Takami H."/>
        </authorList>
    </citation>
    <scope>NUCLEOTIDE SEQUENCE</scope>
    <source>
        <strain evidence="3">Expedition CK06-06</strain>
    </source>
</reference>
<protein>
    <recommendedName>
        <fullName evidence="4">L-fucose isomerase C-terminal domain-containing protein</fullName>
    </recommendedName>
</protein>
<dbReference type="SUPFAM" id="SSF53743">
    <property type="entry name" value="FucI/AraA N-terminal and middle domains"/>
    <property type="match status" value="1"/>
</dbReference>
<name>X1NFQ1_9ZZZZ</name>
<accession>X1NFQ1</accession>
<proteinExistence type="predicted"/>
<dbReference type="InterPro" id="IPR009015">
    <property type="entry name" value="Fucose_isomerase_N/cen_sf"/>
</dbReference>
<organism evidence="3">
    <name type="scientific">marine sediment metagenome</name>
    <dbReference type="NCBI Taxonomy" id="412755"/>
    <lineage>
        <taxon>unclassified sequences</taxon>
        <taxon>metagenomes</taxon>
        <taxon>ecological metagenomes</taxon>
    </lineage>
</organism>
<keyword evidence="2" id="KW-0119">Carbohydrate metabolism</keyword>
<dbReference type="GO" id="GO:0005737">
    <property type="term" value="C:cytoplasm"/>
    <property type="evidence" value="ECO:0007669"/>
    <property type="project" value="InterPro"/>
</dbReference>
<feature type="non-terminal residue" evidence="3">
    <location>
        <position position="1"/>
    </location>
</feature>
<dbReference type="PANTHER" id="PTHR36120:SF1">
    <property type="entry name" value="L-FUCOSE ISOMERASE C-TERMINAL DOMAIN-CONTAINING PROTEIN"/>
    <property type="match status" value="1"/>
</dbReference>
<evidence type="ECO:0000256" key="2">
    <source>
        <dbReference type="ARBA" id="ARBA00023277"/>
    </source>
</evidence>
<evidence type="ECO:0000256" key="1">
    <source>
        <dbReference type="ARBA" id="ARBA00023235"/>
    </source>
</evidence>
<dbReference type="EMBL" id="BARV01014995">
    <property type="protein sequence ID" value="GAI25630.1"/>
    <property type="molecule type" value="Genomic_DNA"/>
</dbReference>
<sequence>RYIDFDELQSLYEKIDREEAAEWADRWSKRADDLPSGDYVEPSQPTPDAIQKASGVYLAMLKLLKKYSTDTVTINCLGGFSADKLPAYPCLGFMQILNDGGQGVCEAMPDDTISMLMARILTGRPGFVSDPALDTSRNRIVYAHCVGTTKVFGPDGKSNGYRIRTLHNRDPRGACAESLMPASYMTTSFRTNVGRKKMVIHQAKAIGSLDSEKGCRTKLIAEVHGDIGKLFNQWNQFGWHRVTVYGDVKEPLAEFGKALGLEIVEET</sequence>
<dbReference type="AlphaFoldDB" id="X1NFQ1"/>
<evidence type="ECO:0008006" key="4">
    <source>
        <dbReference type="Google" id="ProtNLM"/>
    </source>
</evidence>
<gene>
    <name evidence="3" type="ORF">S06H3_25993</name>
</gene>
<comment type="caution">
    <text evidence="3">The sequence shown here is derived from an EMBL/GenBank/DDBJ whole genome shotgun (WGS) entry which is preliminary data.</text>
</comment>
<dbReference type="GO" id="GO:0016861">
    <property type="term" value="F:intramolecular oxidoreductase activity, interconverting aldoses and ketoses"/>
    <property type="evidence" value="ECO:0007669"/>
    <property type="project" value="InterPro"/>
</dbReference>
<dbReference type="GO" id="GO:0005996">
    <property type="term" value="P:monosaccharide metabolic process"/>
    <property type="evidence" value="ECO:0007669"/>
    <property type="project" value="InterPro"/>
</dbReference>
<evidence type="ECO:0000313" key="3">
    <source>
        <dbReference type="EMBL" id="GAI25630.1"/>
    </source>
</evidence>
<dbReference type="PANTHER" id="PTHR36120">
    <property type="entry name" value="FUCOSE ISOMERASE"/>
    <property type="match status" value="1"/>
</dbReference>